<keyword evidence="6 7" id="KW-0482">Metalloprotease</keyword>
<gene>
    <name evidence="10" type="ORF">GCM10022212_04060</name>
</gene>
<comment type="cofactor">
    <cofactor evidence="7">
        <name>Zn(2+)</name>
        <dbReference type="ChEBI" id="CHEBI:29105"/>
    </cofactor>
    <text evidence="7">Binds 1 zinc ion.</text>
</comment>
<reference evidence="11" key="1">
    <citation type="journal article" date="2019" name="Int. J. Syst. Evol. Microbiol.">
        <title>The Global Catalogue of Microorganisms (GCM) 10K type strain sequencing project: providing services to taxonomists for standard genome sequencing and annotation.</title>
        <authorList>
            <consortium name="The Broad Institute Genomics Platform"/>
            <consortium name="The Broad Institute Genome Sequencing Center for Infectious Disease"/>
            <person name="Wu L."/>
            <person name="Ma J."/>
        </authorList>
    </citation>
    <scope>NUCLEOTIDE SEQUENCE [LARGE SCALE GENOMIC DNA]</scope>
    <source>
        <strain evidence="11">JCM 16673</strain>
    </source>
</reference>
<keyword evidence="5 7" id="KW-0862">Zinc</keyword>
<organism evidence="10 11">
    <name type="scientific">Actimicrobium antarcticum</name>
    <dbReference type="NCBI Taxonomy" id="1051899"/>
    <lineage>
        <taxon>Bacteria</taxon>
        <taxon>Pseudomonadati</taxon>
        <taxon>Pseudomonadota</taxon>
        <taxon>Betaproteobacteria</taxon>
        <taxon>Burkholderiales</taxon>
        <taxon>Oxalobacteraceae</taxon>
        <taxon>Actimicrobium</taxon>
    </lineage>
</organism>
<evidence type="ECO:0000256" key="3">
    <source>
        <dbReference type="ARBA" id="ARBA00022723"/>
    </source>
</evidence>
<keyword evidence="3 7" id="KW-0479">Metal-binding</keyword>
<evidence type="ECO:0000256" key="6">
    <source>
        <dbReference type="ARBA" id="ARBA00023049"/>
    </source>
</evidence>
<evidence type="ECO:0000256" key="4">
    <source>
        <dbReference type="ARBA" id="ARBA00022801"/>
    </source>
</evidence>
<evidence type="ECO:0000256" key="1">
    <source>
        <dbReference type="ARBA" id="ARBA00006040"/>
    </source>
</evidence>
<dbReference type="InterPro" id="IPR024077">
    <property type="entry name" value="Neurolysin/TOP_dom2"/>
</dbReference>
<keyword evidence="4 7" id="KW-0378">Hydrolase</keyword>
<evidence type="ECO:0000256" key="8">
    <source>
        <dbReference type="SAM" id="SignalP"/>
    </source>
</evidence>
<feature type="chain" id="PRO_5045667595" evidence="8">
    <location>
        <begin position="27"/>
        <end position="673"/>
    </location>
</feature>
<dbReference type="Pfam" id="PF01432">
    <property type="entry name" value="Peptidase_M3"/>
    <property type="match status" value="1"/>
</dbReference>
<feature type="domain" description="Peptidase M3A/M3B catalytic" evidence="9">
    <location>
        <begin position="229"/>
        <end position="666"/>
    </location>
</feature>
<sequence length="673" mass="75170">MTRSSFPVRPALMLTLAVLSATTAVAHAELRPLIPAISADQVAPLCQAGLASLRQRVIVMEALPATRNAAKVFAEWNRLQIALQDVQGPMDILSNVSPDKATRTAMEACLVELSQFDTGLNQNAVVYAKFKTIKPRDAIDTKLRKDLMDRFEDTGVALPPERQQRLKAILKQLEELGQAYARNVRDNSTRLVFTAQEATGLPADYLARAKRDEQGNYLLGFESPEYLPFMDYADDAEARRRYQTAYTNRGTAANPPMLKEAMALRQELAGLFGLPTWADYVIRRRMAKTPAAVFTFLDEVQVAVTALEKKEIEELRAFKSQTLKTDLASTRIERWDAGYWQQKLKKARYSVDQNALRAYFPTPAALAWIMDVSSKLYGISFTKGEVPVWHPEVQYYDVFDTRSSKRIGGIYLDPFPREGKYGHAAAFGIRGASTLAQRTPVSVLVTNFDRNGLSSDELETMVHEFGHVLHGVLSQTRYVEQAGTSVERDFVEAPSQMYEEWARRKDPLATLASFCSTPCPVVDDALLARLTAAHNFGRGLRYGRQLLYARYDMNVYSLKTAAASSDPLVIWNTMEAATPLGHVEGTEFPGQFGHIMGGYSAGYYGYMWSEVLALDMLSAYQGKLMDPVVGQRYRQAILARGGEKTGADMVRDFLGRTPDSKAFFNEISGQRLQ</sequence>
<dbReference type="Gene3D" id="3.40.390.10">
    <property type="entry name" value="Collagenase (Catalytic Domain)"/>
    <property type="match status" value="1"/>
</dbReference>
<evidence type="ECO:0000313" key="10">
    <source>
        <dbReference type="EMBL" id="GAA4013282.1"/>
    </source>
</evidence>
<comment type="similarity">
    <text evidence="1 7">Belongs to the peptidase M3 family.</text>
</comment>
<dbReference type="Proteomes" id="UP001501353">
    <property type="component" value="Unassembled WGS sequence"/>
</dbReference>
<evidence type="ECO:0000256" key="2">
    <source>
        <dbReference type="ARBA" id="ARBA00022670"/>
    </source>
</evidence>
<keyword evidence="2 7" id="KW-0645">Protease</keyword>
<accession>A0ABP7SLE3</accession>
<proteinExistence type="inferred from homology"/>
<dbReference type="PANTHER" id="PTHR11804">
    <property type="entry name" value="PROTEASE M3 THIMET OLIGOPEPTIDASE-RELATED"/>
    <property type="match status" value="1"/>
</dbReference>
<comment type="caution">
    <text evidence="10">The sequence shown here is derived from an EMBL/GenBank/DDBJ whole genome shotgun (WGS) entry which is preliminary data.</text>
</comment>
<dbReference type="EMBL" id="BAAAZE010000003">
    <property type="protein sequence ID" value="GAA4013282.1"/>
    <property type="molecule type" value="Genomic_DNA"/>
</dbReference>
<evidence type="ECO:0000313" key="11">
    <source>
        <dbReference type="Proteomes" id="UP001501353"/>
    </source>
</evidence>
<dbReference type="InterPro" id="IPR024079">
    <property type="entry name" value="MetalloPept_cat_dom_sf"/>
</dbReference>
<evidence type="ECO:0000256" key="5">
    <source>
        <dbReference type="ARBA" id="ARBA00022833"/>
    </source>
</evidence>
<dbReference type="Gene3D" id="1.10.1370.10">
    <property type="entry name" value="Neurolysin, domain 3"/>
    <property type="match status" value="1"/>
</dbReference>
<dbReference type="RefSeq" id="WP_344761555.1">
    <property type="nucleotide sequence ID" value="NZ_BAAAZE010000003.1"/>
</dbReference>
<dbReference type="InterPro" id="IPR001567">
    <property type="entry name" value="Pept_M3A_M3B_dom"/>
</dbReference>
<keyword evidence="8" id="KW-0732">Signal</keyword>
<evidence type="ECO:0000259" key="9">
    <source>
        <dbReference type="Pfam" id="PF01432"/>
    </source>
</evidence>
<dbReference type="Gene3D" id="1.10.1370.40">
    <property type="match status" value="1"/>
</dbReference>
<dbReference type="InterPro" id="IPR045090">
    <property type="entry name" value="Pept_M3A_M3B"/>
</dbReference>
<evidence type="ECO:0000256" key="7">
    <source>
        <dbReference type="RuleBase" id="RU003435"/>
    </source>
</evidence>
<feature type="signal peptide" evidence="8">
    <location>
        <begin position="1"/>
        <end position="26"/>
    </location>
</feature>
<keyword evidence="11" id="KW-1185">Reference proteome</keyword>
<dbReference type="CDD" id="cd06455">
    <property type="entry name" value="M3A_TOP"/>
    <property type="match status" value="1"/>
</dbReference>
<dbReference type="PANTHER" id="PTHR11804:SF84">
    <property type="entry name" value="SACCHAROLYSIN"/>
    <property type="match status" value="1"/>
</dbReference>
<name>A0ABP7SLE3_9BURK</name>
<protein>
    <submittedName>
        <fullName evidence="10">M3 family metallopeptidase</fullName>
    </submittedName>
</protein>
<dbReference type="SUPFAM" id="SSF55486">
    <property type="entry name" value="Metalloproteases ('zincins'), catalytic domain"/>
    <property type="match status" value="1"/>
</dbReference>